<sequence>MLSALAFALAAGACSSNSSQPAPDGAVDANTAPFPPAAHVPGDLVGGEALLTLAADAVLDTTALTLDGAVAPADAGWSLTAAPHAPEGPELAVLRVGSLDLAAGAYLRVVGERPLVVLASEDITIAGILDAAAHAAEPGPGGFASGSGAGAGGAGAHSVNLDGGGGGGGHREPGASGGPGCDPQISRETSCSAESSAAGGSAGARHGQAAVPILLGGSGGGDGGTGTINACAPGSGGAGGGAVQLYAGRRLEIAAGGGVNVGGGGGGGGRSVACAASGGGGGGAAGALYLQAPEIVHRGTVAANGGAGGAGGAGESDGPDGEDGVLGAEAAAGGTLDFLEVPVDNGSNAGGDGSTGVQLAEPGAEHPHESNGGGGGGAAGYIVFHCRVLSDEGVSSPPAYSSADCTRAP</sequence>
<dbReference type="Proteomes" id="UP000001880">
    <property type="component" value="Chromosome"/>
</dbReference>
<dbReference type="KEGG" id="hoh:Hoch_6542"/>
<evidence type="ECO:0000313" key="3">
    <source>
        <dbReference type="Proteomes" id="UP000001880"/>
    </source>
</evidence>
<protein>
    <submittedName>
        <fullName evidence="2">Uncharacterized protein</fullName>
    </submittedName>
</protein>
<feature type="region of interest" description="Disordered" evidence="1">
    <location>
        <begin position="341"/>
        <end position="375"/>
    </location>
</feature>
<keyword evidence="3" id="KW-1185">Reference proteome</keyword>
<dbReference type="EMBL" id="CP001804">
    <property type="protein sequence ID" value="ACY19011.1"/>
    <property type="molecule type" value="Genomic_DNA"/>
</dbReference>
<organism evidence="2 3">
    <name type="scientific">Haliangium ochraceum (strain DSM 14365 / JCM 11303 / SMP-2)</name>
    <dbReference type="NCBI Taxonomy" id="502025"/>
    <lineage>
        <taxon>Bacteria</taxon>
        <taxon>Pseudomonadati</taxon>
        <taxon>Myxococcota</taxon>
        <taxon>Polyangia</taxon>
        <taxon>Haliangiales</taxon>
        <taxon>Kofleriaceae</taxon>
        <taxon>Haliangium</taxon>
    </lineage>
</organism>
<name>D0LRL9_HALO1</name>
<feature type="region of interest" description="Disordered" evidence="1">
    <location>
        <begin position="154"/>
        <end position="204"/>
    </location>
</feature>
<feature type="region of interest" description="Disordered" evidence="1">
    <location>
        <begin position="307"/>
        <end position="327"/>
    </location>
</feature>
<proteinExistence type="predicted"/>
<gene>
    <name evidence="2" type="ordered locus">Hoch_6542</name>
</gene>
<accession>D0LRL9</accession>
<dbReference type="eggNOG" id="ENOG502ZKV7">
    <property type="taxonomic scope" value="Bacteria"/>
</dbReference>
<dbReference type="STRING" id="502025.Hoch_6542"/>
<feature type="compositionally biased region" description="Low complexity" evidence="1">
    <location>
        <begin position="192"/>
        <end position="204"/>
    </location>
</feature>
<evidence type="ECO:0000256" key="1">
    <source>
        <dbReference type="SAM" id="MobiDB-lite"/>
    </source>
</evidence>
<evidence type="ECO:0000313" key="2">
    <source>
        <dbReference type="EMBL" id="ACY19011.1"/>
    </source>
</evidence>
<dbReference type="HOGENOM" id="CLU_049586_0_0_7"/>
<reference evidence="2 3" key="1">
    <citation type="journal article" date="2010" name="Stand. Genomic Sci.">
        <title>Complete genome sequence of Haliangium ochraceum type strain (SMP-2).</title>
        <authorList>
            <consortium name="US DOE Joint Genome Institute (JGI-PGF)"/>
            <person name="Ivanova N."/>
            <person name="Daum C."/>
            <person name="Lang E."/>
            <person name="Abt B."/>
            <person name="Kopitz M."/>
            <person name="Saunders E."/>
            <person name="Lapidus A."/>
            <person name="Lucas S."/>
            <person name="Glavina Del Rio T."/>
            <person name="Nolan M."/>
            <person name="Tice H."/>
            <person name="Copeland A."/>
            <person name="Cheng J.F."/>
            <person name="Chen F."/>
            <person name="Bruce D."/>
            <person name="Goodwin L."/>
            <person name="Pitluck S."/>
            <person name="Mavromatis K."/>
            <person name="Pati A."/>
            <person name="Mikhailova N."/>
            <person name="Chen A."/>
            <person name="Palaniappan K."/>
            <person name="Land M."/>
            <person name="Hauser L."/>
            <person name="Chang Y.J."/>
            <person name="Jeffries C.D."/>
            <person name="Detter J.C."/>
            <person name="Brettin T."/>
            <person name="Rohde M."/>
            <person name="Goker M."/>
            <person name="Bristow J."/>
            <person name="Markowitz V."/>
            <person name="Eisen J.A."/>
            <person name="Hugenholtz P."/>
            <person name="Kyrpides N.C."/>
            <person name="Klenk H.P."/>
        </authorList>
    </citation>
    <scope>NUCLEOTIDE SEQUENCE [LARGE SCALE GENOMIC DNA]</scope>
    <source>
        <strain evidence="3">DSM 14365 / CIP 107738 / JCM 11303 / AJ 13395 / SMP-2</strain>
    </source>
</reference>
<dbReference type="AlphaFoldDB" id="D0LRL9"/>